<dbReference type="EMBL" id="KV453917">
    <property type="protein sequence ID" value="ODV76833.1"/>
    <property type="molecule type" value="Genomic_DNA"/>
</dbReference>
<sequence length="57" mass="6617">MDLLKKLQSNEINSRKYSSFVLLQLSSTKGFHASYTLLFLLSVAPNNIMWVPKFPIW</sequence>
<evidence type="ECO:0000313" key="1">
    <source>
        <dbReference type="EMBL" id="ODV76833.1"/>
    </source>
</evidence>
<organism evidence="1 2">
    <name type="scientific">Suhomyces tanzawaensis NRRL Y-17324</name>
    <dbReference type="NCBI Taxonomy" id="984487"/>
    <lineage>
        <taxon>Eukaryota</taxon>
        <taxon>Fungi</taxon>
        <taxon>Dikarya</taxon>
        <taxon>Ascomycota</taxon>
        <taxon>Saccharomycotina</taxon>
        <taxon>Pichiomycetes</taxon>
        <taxon>Debaryomycetaceae</taxon>
        <taxon>Suhomyces</taxon>
    </lineage>
</organism>
<protein>
    <submittedName>
        <fullName evidence="1">Uncharacterized protein</fullName>
    </submittedName>
</protein>
<reference evidence="2" key="1">
    <citation type="submission" date="2016-05" db="EMBL/GenBank/DDBJ databases">
        <title>Comparative genomics of biotechnologically important yeasts.</title>
        <authorList>
            <consortium name="DOE Joint Genome Institute"/>
            <person name="Riley R."/>
            <person name="Haridas S."/>
            <person name="Wolfe K.H."/>
            <person name="Lopes M.R."/>
            <person name="Hittinger C.T."/>
            <person name="Goker M."/>
            <person name="Salamov A."/>
            <person name="Wisecaver J."/>
            <person name="Long T.M."/>
            <person name="Aerts A.L."/>
            <person name="Barry K."/>
            <person name="Choi C."/>
            <person name="Clum A."/>
            <person name="Coughlan A.Y."/>
            <person name="Deshpande S."/>
            <person name="Douglass A.P."/>
            <person name="Hanson S.J."/>
            <person name="Klenk H.-P."/>
            <person name="Labutti K."/>
            <person name="Lapidus A."/>
            <person name="Lindquist E."/>
            <person name="Lipzen A."/>
            <person name="Meier-Kolthoff J.P."/>
            <person name="Ohm R.A."/>
            <person name="Otillar R.P."/>
            <person name="Pangilinan J."/>
            <person name="Peng Y."/>
            <person name="Rokas A."/>
            <person name="Rosa C.A."/>
            <person name="Scheuner C."/>
            <person name="Sibirny A.A."/>
            <person name="Slot J.C."/>
            <person name="Stielow J.B."/>
            <person name="Sun H."/>
            <person name="Kurtzman C.P."/>
            <person name="Blackwell M."/>
            <person name="Grigoriev I.V."/>
            <person name="Jeffries T.W."/>
        </authorList>
    </citation>
    <scope>NUCLEOTIDE SEQUENCE [LARGE SCALE GENOMIC DNA]</scope>
    <source>
        <strain evidence="2">NRRL Y-17324</strain>
    </source>
</reference>
<accession>A0A1E4SBF4</accession>
<dbReference type="Proteomes" id="UP000094285">
    <property type="component" value="Unassembled WGS sequence"/>
</dbReference>
<dbReference type="RefSeq" id="XP_020061955.1">
    <property type="nucleotide sequence ID" value="XM_020208158.1"/>
</dbReference>
<proteinExistence type="predicted"/>
<dbReference type="GeneID" id="30982295"/>
<dbReference type="AlphaFoldDB" id="A0A1E4SBF4"/>
<gene>
    <name evidence="1" type="ORF">CANTADRAFT_27593</name>
</gene>
<evidence type="ECO:0000313" key="2">
    <source>
        <dbReference type="Proteomes" id="UP000094285"/>
    </source>
</evidence>
<name>A0A1E4SBF4_9ASCO</name>
<keyword evidence="2" id="KW-1185">Reference proteome</keyword>